<dbReference type="GO" id="GO:0016747">
    <property type="term" value="F:acyltransferase activity, transferring groups other than amino-acyl groups"/>
    <property type="evidence" value="ECO:0007669"/>
    <property type="project" value="InterPro"/>
</dbReference>
<dbReference type="OrthoDB" id="51421at2157"/>
<dbReference type="Proteomes" id="UP000184203">
    <property type="component" value="Unassembled WGS sequence"/>
</dbReference>
<evidence type="ECO:0000313" key="5">
    <source>
        <dbReference type="Proteomes" id="UP000003751"/>
    </source>
</evidence>
<protein>
    <submittedName>
        <fullName evidence="3">GCN5-related N-acetyltransferase</fullName>
    </submittedName>
    <submittedName>
        <fullName evidence="4">Ribosomal protein S18 acetylase RimI</fullName>
    </submittedName>
</protein>
<feature type="domain" description="N-acetyltransferase" evidence="2">
    <location>
        <begin position="30"/>
        <end position="175"/>
    </location>
</feature>
<proteinExistence type="predicted"/>
<dbReference type="CDD" id="cd04301">
    <property type="entry name" value="NAT_SF"/>
    <property type="match status" value="1"/>
</dbReference>
<organism evidence="3 5">
    <name type="scientific">Haladaptatus paucihalophilus DX253</name>
    <dbReference type="NCBI Taxonomy" id="797209"/>
    <lineage>
        <taxon>Archaea</taxon>
        <taxon>Methanobacteriati</taxon>
        <taxon>Methanobacteriota</taxon>
        <taxon>Stenosarchaea group</taxon>
        <taxon>Halobacteria</taxon>
        <taxon>Halobacteriales</taxon>
        <taxon>Haladaptataceae</taxon>
        <taxon>Haladaptatus</taxon>
    </lineage>
</organism>
<evidence type="ECO:0000259" key="2">
    <source>
        <dbReference type="PROSITE" id="PS51186"/>
    </source>
</evidence>
<sequence>MNDDRRFPDDPAGPFPEPPQTFTDREGRDIEIRPFEESDTEPLVSMYVDFDPADRAQGIPPATEYRVRDWVETLTGGDGLNVIAWNDDDVAGHATLVPDGNSSYELAIFVHQDYQRAGIGSHLIRTLLGYGRAQDIDKVWLTVERWNRAAVNLYRNVGFETADAESFELEMVLRL</sequence>
<dbReference type="PANTHER" id="PTHR43617:SF34">
    <property type="entry name" value="PUTATIVE-RELATED"/>
    <property type="match status" value="1"/>
</dbReference>
<dbReference type="eggNOG" id="arCOG00834">
    <property type="taxonomic scope" value="Archaea"/>
</dbReference>
<dbReference type="RefSeq" id="WP_007980124.1">
    <property type="nucleotide sequence ID" value="NZ_AEMG01000009.1"/>
</dbReference>
<dbReference type="InterPro" id="IPR000182">
    <property type="entry name" value="GNAT_dom"/>
</dbReference>
<keyword evidence="4" id="KW-0687">Ribonucleoprotein</keyword>
<dbReference type="Proteomes" id="UP000003751">
    <property type="component" value="Unassembled WGS sequence"/>
</dbReference>
<dbReference type="InterPro" id="IPR016181">
    <property type="entry name" value="Acyl_CoA_acyltransferase"/>
</dbReference>
<reference evidence="3 5" key="1">
    <citation type="journal article" date="2014" name="ISME J.">
        <title>Trehalose/2-sulfotrehalose biosynthesis and glycine-betaine uptake are widely spread mechanisms for osmoadaptation in the Halobacteriales.</title>
        <authorList>
            <person name="Youssef N.H."/>
            <person name="Savage-Ashlock K.N."/>
            <person name="McCully A.L."/>
            <person name="Luedtke B."/>
            <person name="Shaw E.I."/>
            <person name="Hoff W.D."/>
            <person name="Elshahed M.S."/>
        </authorList>
    </citation>
    <scope>NUCLEOTIDE SEQUENCE [LARGE SCALE GENOMIC DNA]</scope>
    <source>
        <strain evidence="3 5">DX253</strain>
    </source>
</reference>
<evidence type="ECO:0000313" key="6">
    <source>
        <dbReference type="Proteomes" id="UP000184203"/>
    </source>
</evidence>
<dbReference type="InterPro" id="IPR050276">
    <property type="entry name" value="MshD_Acetyltransferase"/>
</dbReference>
<dbReference type="PROSITE" id="PS51186">
    <property type="entry name" value="GNAT"/>
    <property type="match status" value="1"/>
</dbReference>
<keyword evidence="3" id="KW-0808">Transferase</keyword>
<name>E7QUE5_HALPU</name>
<dbReference type="Pfam" id="PF00583">
    <property type="entry name" value="Acetyltransf_1"/>
    <property type="match status" value="1"/>
</dbReference>
<evidence type="ECO:0000313" key="3">
    <source>
        <dbReference type="EMBL" id="EFW92224.1"/>
    </source>
</evidence>
<dbReference type="PATRIC" id="fig|797209.4.peg.2387"/>
<dbReference type="PANTHER" id="PTHR43617">
    <property type="entry name" value="L-AMINO ACID N-ACETYLTRANSFERASE"/>
    <property type="match status" value="1"/>
</dbReference>
<accession>E7QUE5</accession>
<dbReference type="SUPFAM" id="SSF55729">
    <property type="entry name" value="Acyl-CoA N-acyltransferases (Nat)"/>
    <property type="match status" value="1"/>
</dbReference>
<evidence type="ECO:0000313" key="4">
    <source>
        <dbReference type="EMBL" id="SHK92311.1"/>
    </source>
</evidence>
<evidence type="ECO:0000256" key="1">
    <source>
        <dbReference type="SAM" id="MobiDB-lite"/>
    </source>
</evidence>
<dbReference type="STRING" id="797209.GCA_000376445_02370"/>
<dbReference type="GO" id="GO:0005840">
    <property type="term" value="C:ribosome"/>
    <property type="evidence" value="ECO:0007669"/>
    <property type="project" value="UniProtKB-KW"/>
</dbReference>
<keyword evidence="6" id="KW-1185">Reference proteome</keyword>
<reference evidence="6" key="2">
    <citation type="submission" date="2016-11" db="EMBL/GenBank/DDBJ databases">
        <authorList>
            <person name="Varghese N."/>
            <person name="Submissions S."/>
        </authorList>
    </citation>
    <scope>NUCLEOTIDE SEQUENCE [LARGE SCALE GENOMIC DNA]</scope>
    <source>
        <strain evidence="6">DX253</strain>
    </source>
</reference>
<dbReference type="EMBL" id="FRAN01000003">
    <property type="protein sequence ID" value="SHK92311.1"/>
    <property type="molecule type" value="Genomic_DNA"/>
</dbReference>
<feature type="region of interest" description="Disordered" evidence="1">
    <location>
        <begin position="1"/>
        <end position="27"/>
    </location>
</feature>
<gene>
    <name evidence="4" type="ORF">SAMN05444342_2633</name>
    <name evidence="3" type="ORF">ZOD2009_12125</name>
</gene>
<dbReference type="AlphaFoldDB" id="E7QUE5"/>
<reference evidence="4" key="3">
    <citation type="submission" date="2016-11" db="EMBL/GenBank/DDBJ databases">
        <authorList>
            <person name="Jaros S."/>
            <person name="Januszkiewicz K."/>
            <person name="Wedrychowicz H."/>
        </authorList>
    </citation>
    <scope>NUCLEOTIDE SEQUENCE [LARGE SCALE GENOMIC DNA]</scope>
    <source>
        <strain evidence="4">DX253</strain>
    </source>
</reference>
<dbReference type="Gene3D" id="3.40.630.30">
    <property type="match status" value="1"/>
</dbReference>
<dbReference type="EMBL" id="AEMG01000009">
    <property type="protein sequence ID" value="EFW92224.1"/>
    <property type="molecule type" value="Genomic_DNA"/>
</dbReference>
<keyword evidence="4" id="KW-0689">Ribosomal protein</keyword>